<dbReference type="SUPFAM" id="SSF46894">
    <property type="entry name" value="C-terminal effector domain of the bipartite response regulators"/>
    <property type="match status" value="1"/>
</dbReference>
<keyword evidence="10" id="KW-1185">Reference proteome</keyword>
<dbReference type="Pfam" id="PF04542">
    <property type="entry name" value="Sigma70_r2"/>
    <property type="match status" value="1"/>
</dbReference>
<dbReference type="GO" id="GO:0016987">
    <property type="term" value="F:sigma factor activity"/>
    <property type="evidence" value="ECO:0007669"/>
    <property type="project" value="UniProtKB-KW"/>
</dbReference>
<dbReference type="Gene3D" id="1.10.10.10">
    <property type="entry name" value="Winged helix-like DNA-binding domain superfamily/Winged helix DNA-binding domain"/>
    <property type="match status" value="1"/>
</dbReference>
<dbReference type="InterPro" id="IPR007627">
    <property type="entry name" value="RNA_pol_sigma70_r2"/>
</dbReference>
<feature type="domain" description="RNA polymerase sigma-70 region 2" evidence="8">
    <location>
        <begin position="67"/>
        <end position="115"/>
    </location>
</feature>
<protein>
    <recommendedName>
        <fullName evidence="2">RNA polymerase sigma factor SigS</fullName>
    </recommendedName>
</protein>
<evidence type="ECO:0000256" key="6">
    <source>
        <dbReference type="ARBA" id="ARBA00023163"/>
    </source>
</evidence>
<gene>
    <name evidence="9" type="ORF">LKD31_10215</name>
</gene>
<comment type="similarity">
    <text evidence="1">Belongs to the sigma-70 factor family.</text>
</comment>
<dbReference type="NCBIfam" id="TIGR02937">
    <property type="entry name" value="sigma70-ECF"/>
    <property type="match status" value="1"/>
</dbReference>
<evidence type="ECO:0000256" key="7">
    <source>
        <dbReference type="ARBA" id="ARBA00024701"/>
    </source>
</evidence>
<keyword evidence="3" id="KW-0805">Transcription regulation</keyword>
<sequence>MEYDKETVVIWSVLMQETGQKNSIPLSDEALALRFQNGDDAAFSELAARYLKVIRIKACSFREIFSLEREDLYQEGLLGLLDAANSYKPSERTSFETYAGRCISNRIVSAVRRSSSLKNSFLNNAVPIEEMEDLGADRLSDPQTLLESRDEMDRLLSVIHISLSDFELRVLSLYLGGYKRQEAERKLGISARAFDNAMARVRKKLRQKNNDAKG</sequence>
<evidence type="ECO:0000256" key="1">
    <source>
        <dbReference type="ARBA" id="ARBA00007788"/>
    </source>
</evidence>
<dbReference type="InterPro" id="IPR036388">
    <property type="entry name" value="WH-like_DNA-bd_sf"/>
</dbReference>
<comment type="caution">
    <text evidence="9">The sequence shown here is derived from an EMBL/GenBank/DDBJ whole genome shotgun (WGS) entry which is preliminary data.</text>
</comment>
<keyword evidence="6" id="KW-0804">Transcription</keyword>
<dbReference type="SUPFAM" id="SSF88946">
    <property type="entry name" value="Sigma2 domain of RNA polymerase sigma factors"/>
    <property type="match status" value="1"/>
</dbReference>
<keyword evidence="5" id="KW-0238">DNA-binding</keyword>
<dbReference type="EMBL" id="JAJEQC010000009">
    <property type="protein sequence ID" value="MCC2137387.1"/>
    <property type="molecule type" value="Genomic_DNA"/>
</dbReference>
<organism evidence="9 10">
    <name type="scientific">Hominenteromicrobium mulieris</name>
    <dbReference type="NCBI Taxonomy" id="2885357"/>
    <lineage>
        <taxon>Bacteria</taxon>
        <taxon>Bacillati</taxon>
        <taxon>Bacillota</taxon>
        <taxon>Clostridia</taxon>
        <taxon>Eubacteriales</taxon>
        <taxon>Oscillospiraceae</taxon>
        <taxon>Hominenteromicrobium</taxon>
    </lineage>
</organism>
<dbReference type="AlphaFoldDB" id="A0AAE3DJ69"/>
<dbReference type="InterPro" id="IPR014284">
    <property type="entry name" value="RNA_pol_sigma-70_dom"/>
</dbReference>
<dbReference type="InterPro" id="IPR013325">
    <property type="entry name" value="RNA_pol_sigma_r2"/>
</dbReference>
<keyword evidence="4" id="KW-0731">Sigma factor</keyword>
<dbReference type="PANTHER" id="PTHR30385">
    <property type="entry name" value="SIGMA FACTOR F FLAGELLAR"/>
    <property type="match status" value="1"/>
</dbReference>
<dbReference type="GO" id="GO:0006352">
    <property type="term" value="P:DNA-templated transcription initiation"/>
    <property type="evidence" value="ECO:0007669"/>
    <property type="project" value="InterPro"/>
</dbReference>
<dbReference type="Gene3D" id="1.10.1740.10">
    <property type="match status" value="1"/>
</dbReference>
<proteinExistence type="inferred from homology"/>
<evidence type="ECO:0000259" key="8">
    <source>
        <dbReference type="Pfam" id="PF04542"/>
    </source>
</evidence>
<dbReference type="InterPro" id="IPR016032">
    <property type="entry name" value="Sig_transdc_resp-reg_C-effctor"/>
</dbReference>
<accession>A0AAE3DJ69</accession>
<dbReference type="RefSeq" id="WP_308449620.1">
    <property type="nucleotide sequence ID" value="NZ_JAJEQC010000009.1"/>
</dbReference>
<dbReference type="Proteomes" id="UP001199424">
    <property type="component" value="Unassembled WGS sequence"/>
</dbReference>
<evidence type="ECO:0000256" key="2">
    <source>
        <dbReference type="ARBA" id="ARBA00021245"/>
    </source>
</evidence>
<comment type="function">
    <text evidence="7">Sigma factors are initiation factors that promote the attachment of RNA polymerase to specific initiation sites and are then released. Sigma-S contributes to the protection against external stress, thus playing a role in cellular fitness and survival.</text>
</comment>
<name>A0AAE3DJ69_9FIRM</name>
<evidence type="ECO:0000256" key="5">
    <source>
        <dbReference type="ARBA" id="ARBA00023125"/>
    </source>
</evidence>
<dbReference type="GO" id="GO:0003677">
    <property type="term" value="F:DNA binding"/>
    <property type="evidence" value="ECO:0007669"/>
    <property type="project" value="UniProtKB-KW"/>
</dbReference>
<evidence type="ECO:0000313" key="10">
    <source>
        <dbReference type="Proteomes" id="UP001199424"/>
    </source>
</evidence>
<evidence type="ECO:0000256" key="3">
    <source>
        <dbReference type="ARBA" id="ARBA00023015"/>
    </source>
</evidence>
<evidence type="ECO:0000256" key="4">
    <source>
        <dbReference type="ARBA" id="ARBA00023082"/>
    </source>
</evidence>
<reference evidence="9" key="1">
    <citation type="submission" date="2021-10" db="EMBL/GenBank/DDBJ databases">
        <title>Anaerobic single-cell dispensing facilitates the cultivation of human gut bacteria.</title>
        <authorList>
            <person name="Afrizal A."/>
        </authorList>
    </citation>
    <scope>NUCLEOTIDE SEQUENCE</scope>
    <source>
        <strain evidence="9">CLA-AA-H250</strain>
    </source>
</reference>
<evidence type="ECO:0000313" key="9">
    <source>
        <dbReference type="EMBL" id="MCC2137387.1"/>
    </source>
</evidence>